<sequence>MSTVRALDRPSSLSSGRAVIVADSMQVETKSRSHGAACPDCGTLSHRLHSHYVRKLADMPAHGRRVSLSMTVRRFRCTDKGCRRRTFVEPLGDSRLPTRGRRPG</sequence>
<dbReference type="InterPro" id="IPR029261">
    <property type="entry name" value="Transposase_Znf"/>
</dbReference>
<dbReference type="EMBL" id="JABEQP010000005">
    <property type="protein sequence ID" value="MBB2197702.1"/>
    <property type="molecule type" value="Genomic_DNA"/>
</dbReference>
<gene>
    <name evidence="2" type="ORF">HLH44_09585</name>
</gene>
<dbReference type="Pfam" id="PF14690">
    <property type="entry name" value="Zn_ribbon_ISL3"/>
    <property type="match status" value="1"/>
</dbReference>
<evidence type="ECO:0000313" key="3">
    <source>
        <dbReference type="Proteomes" id="UP000530320"/>
    </source>
</evidence>
<organism evidence="2 3">
    <name type="scientific">Gluconacetobacter dulcium</name>
    <dbReference type="NCBI Taxonomy" id="2729096"/>
    <lineage>
        <taxon>Bacteria</taxon>
        <taxon>Pseudomonadati</taxon>
        <taxon>Pseudomonadota</taxon>
        <taxon>Alphaproteobacteria</taxon>
        <taxon>Acetobacterales</taxon>
        <taxon>Acetobacteraceae</taxon>
        <taxon>Gluconacetobacter</taxon>
    </lineage>
</organism>
<name>A0A7W4K033_9PROT</name>
<evidence type="ECO:0000313" key="2">
    <source>
        <dbReference type="EMBL" id="MBB2197702.1"/>
    </source>
</evidence>
<dbReference type="AlphaFoldDB" id="A0A7W4K033"/>
<accession>A0A7W4K033</accession>
<dbReference type="InterPro" id="IPR047951">
    <property type="entry name" value="Transpos_ISL3"/>
</dbReference>
<feature type="domain" description="Transposase IS204/IS1001/IS1096/IS1165 zinc-finger" evidence="1">
    <location>
        <begin position="36"/>
        <end position="79"/>
    </location>
</feature>
<evidence type="ECO:0000259" key="1">
    <source>
        <dbReference type="Pfam" id="PF14690"/>
    </source>
</evidence>
<dbReference type="PANTHER" id="PTHR33498:SF1">
    <property type="entry name" value="TRANSPOSASE FOR INSERTION SEQUENCE ELEMENT IS1557"/>
    <property type="match status" value="1"/>
</dbReference>
<dbReference type="PANTHER" id="PTHR33498">
    <property type="entry name" value="TRANSPOSASE FOR INSERTION SEQUENCE ELEMENT IS1557"/>
    <property type="match status" value="1"/>
</dbReference>
<reference evidence="2 3" key="1">
    <citation type="submission" date="2020-04" db="EMBL/GenBank/DDBJ databases">
        <title>Description of novel Gluconacetobacter.</title>
        <authorList>
            <person name="Sombolestani A."/>
        </authorList>
    </citation>
    <scope>NUCLEOTIDE SEQUENCE [LARGE SCALE GENOMIC DNA]</scope>
    <source>
        <strain evidence="2 3">LMG 22058</strain>
    </source>
</reference>
<proteinExistence type="predicted"/>
<protein>
    <submittedName>
        <fullName evidence="2">Transposase</fullName>
    </submittedName>
</protein>
<comment type="caution">
    <text evidence="2">The sequence shown here is derived from an EMBL/GenBank/DDBJ whole genome shotgun (WGS) entry which is preliminary data.</text>
</comment>
<dbReference type="Proteomes" id="UP000530320">
    <property type="component" value="Unassembled WGS sequence"/>
</dbReference>